<keyword evidence="3" id="KW-1185">Reference proteome</keyword>
<evidence type="ECO:0000313" key="3">
    <source>
        <dbReference type="Proteomes" id="UP000799539"/>
    </source>
</evidence>
<keyword evidence="1" id="KW-0472">Membrane</keyword>
<accession>A0A6A6FS32</accession>
<dbReference type="Proteomes" id="UP000799539">
    <property type="component" value="Unassembled WGS sequence"/>
</dbReference>
<proteinExistence type="predicted"/>
<feature type="transmembrane region" description="Helical" evidence="1">
    <location>
        <begin position="20"/>
        <end position="41"/>
    </location>
</feature>
<evidence type="ECO:0000313" key="2">
    <source>
        <dbReference type="EMBL" id="KAF2216110.1"/>
    </source>
</evidence>
<protein>
    <submittedName>
        <fullName evidence="2">Uncharacterized protein</fullName>
    </submittedName>
</protein>
<sequence length="163" mass="16866">MCAIAVFGCSLTSLAIYRGVGTVTICGVCSVLSSITVLAWLDIPARSSFAKLAVISALYGFASSGVQVYCLAGLYAFGQESNEVAGYRRMRGLAGRIFGWLPHPGFGSLTTVVSLTALVGNPLAGALIQSHRSTESAKILAGVTLLAGGFVLLASNYVRLAKT</sequence>
<keyword evidence="1" id="KW-1133">Transmembrane helix</keyword>
<name>A0A6A6FS32_9PEZI</name>
<gene>
    <name evidence="2" type="ORF">CERZMDRAFT_90066</name>
</gene>
<dbReference type="AlphaFoldDB" id="A0A6A6FS32"/>
<feature type="transmembrane region" description="Helical" evidence="1">
    <location>
        <begin position="97"/>
        <end position="119"/>
    </location>
</feature>
<feature type="transmembrane region" description="Helical" evidence="1">
    <location>
        <begin position="139"/>
        <end position="158"/>
    </location>
</feature>
<dbReference type="EMBL" id="ML992665">
    <property type="protein sequence ID" value="KAF2216110.1"/>
    <property type="molecule type" value="Genomic_DNA"/>
</dbReference>
<feature type="transmembrane region" description="Helical" evidence="1">
    <location>
        <begin position="53"/>
        <end position="77"/>
    </location>
</feature>
<reference evidence="2" key="1">
    <citation type="journal article" date="2020" name="Stud. Mycol.">
        <title>101 Dothideomycetes genomes: a test case for predicting lifestyles and emergence of pathogens.</title>
        <authorList>
            <person name="Haridas S."/>
            <person name="Albert R."/>
            <person name="Binder M."/>
            <person name="Bloem J."/>
            <person name="Labutti K."/>
            <person name="Salamov A."/>
            <person name="Andreopoulos B."/>
            <person name="Baker S."/>
            <person name="Barry K."/>
            <person name="Bills G."/>
            <person name="Bluhm B."/>
            <person name="Cannon C."/>
            <person name="Castanera R."/>
            <person name="Culley D."/>
            <person name="Daum C."/>
            <person name="Ezra D."/>
            <person name="Gonzalez J."/>
            <person name="Henrissat B."/>
            <person name="Kuo A."/>
            <person name="Liang C."/>
            <person name="Lipzen A."/>
            <person name="Lutzoni F."/>
            <person name="Magnuson J."/>
            <person name="Mondo S."/>
            <person name="Nolan M."/>
            <person name="Ohm R."/>
            <person name="Pangilinan J."/>
            <person name="Park H.-J."/>
            <person name="Ramirez L."/>
            <person name="Alfaro M."/>
            <person name="Sun H."/>
            <person name="Tritt A."/>
            <person name="Yoshinaga Y."/>
            <person name="Zwiers L.-H."/>
            <person name="Turgeon B."/>
            <person name="Goodwin S."/>
            <person name="Spatafora J."/>
            <person name="Crous P."/>
            <person name="Grigoriev I."/>
        </authorList>
    </citation>
    <scope>NUCLEOTIDE SEQUENCE</scope>
    <source>
        <strain evidence="2">SCOH1-5</strain>
    </source>
</reference>
<dbReference type="OrthoDB" id="6499973at2759"/>
<keyword evidence="1" id="KW-0812">Transmembrane</keyword>
<organism evidence="2 3">
    <name type="scientific">Cercospora zeae-maydis SCOH1-5</name>
    <dbReference type="NCBI Taxonomy" id="717836"/>
    <lineage>
        <taxon>Eukaryota</taxon>
        <taxon>Fungi</taxon>
        <taxon>Dikarya</taxon>
        <taxon>Ascomycota</taxon>
        <taxon>Pezizomycotina</taxon>
        <taxon>Dothideomycetes</taxon>
        <taxon>Dothideomycetidae</taxon>
        <taxon>Mycosphaerellales</taxon>
        <taxon>Mycosphaerellaceae</taxon>
        <taxon>Cercospora</taxon>
    </lineage>
</organism>
<evidence type="ECO:0000256" key="1">
    <source>
        <dbReference type="SAM" id="Phobius"/>
    </source>
</evidence>